<reference evidence="6" key="1">
    <citation type="journal article" date="2020" name="Nat. Ecol. Evol.">
        <title>Deeply conserved synteny resolves early events in vertebrate evolution.</title>
        <authorList>
            <person name="Simakov O."/>
            <person name="Marletaz F."/>
            <person name="Yue J.X."/>
            <person name="O'Connell B."/>
            <person name="Jenkins J."/>
            <person name="Brandt A."/>
            <person name="Calef R."/>
            <person name="Tung C.H."/>
            <person name="Huang T.K."/>
            <person name="Schmutz J."/>
            <person name="Satoh N."/>
            <person name="Yu J.K."/>
            <person name="Putnam N.H."/>
            <person name="Green R.E."/>
            <person name="Rokhsar D.S."/>
        </authorList>
    </citation>
    <scope>NUCLEOTIDE SEQUENCE [LARGE SCALE GENOMIC DNA]</scope>
    <source>
        <strain evidence="6">S238N-H82</strain>
    </source>
</reference>
<dbReference type="GO" id="GO:0004675">
    <property type="term" value="F:transmembrane receptor protein serine/threonine kinase activity"/>
    <property type="evidence" value="ECO:0007669"/>
    <property type="project" value="InterPro"/>
</dbReference>
<gene>
    <name evidence="7" type="primary">LOC118431562</name>
</gene>
<reference evidence="7" key="2">
    <citation type="submission" date="2025-08" db="UniProtKB">
        <authorList>
            <consortium name="RefSeq"/>
        </authorList>
    </citation>
    <scope>IDENTIFICATION</scope>
    <source>
        <strain evidence="7">S238N-H82</strain>
        <tissue evidence="7">Testes</tissue>
    </source>
</reference>
<name>A0A9J7MCF1_BRAFL</name>
<dbReference type="CDD" id="cd00117">
    <property type="entry name" value="TFP"/>
    <property type="match status" value="1"/>
</dbReference>
<dbReference type="Gene3D" id="2.10.60.10">
    <property type="entry name" value="CD59"/>
    <property type="match status" value="1"/>
</dbReference>
<comment type="subcellular location">
    <subcellularLocation>
        <location evidence="1">Membrane</location>
    </subcellularLocation>
</comment>
<feature type="domain" description="Activin types I and II receptor" evidence="5">
    <location>
        <begin position="49"/>
        <end position="122"/>
    </location>
</feature>
<feature type="signal peptide" evidence="4">
    <location>
        <begin position="1"/>
        <end position="18"/>
    </location>
</feature>
<dbReference type="OMA" id="RGCWSDD"/>
<dbReference type="Pfam" id="PF01064">
    <property type="entry name" value="Activin_recp"/>
    <property type="match status" value="1"/>
</dbReference>
<evidence type="ECO:0000256" key="3">
    <source>
        <dbReference type="ARBA" id="ARBA00023136"/>
    </source>
</evidence>
<keyword evidence="2 4" id="KW-0732">Signal</keyword>
<proteinExistence type="predicted"/>
<feature type="chain" id="PRO_5039886896" evidence="4">
    <location>
        <begin position="19"/>
        <end position="153"/>
    </location>
</feature>
<keyword evidence="6" id="KW-1185">Reference proteome</keyword>
<dbReference type="GO" id="GO:0016020">
    <property type="term" value="C:membrane"/>
    <property type="evidence" value="ECO:0007669"/>
    <property type="project" value="UniProtKB-SubCell"/>
</dbReference>
<evidence type="ECO:0000256" key="4">
    <source>
        <dbReference type="SAM" id="SignalP"/>
    </source>
</evidence>
<dbReference type="SUPFAM" id="SSF57302">
    <property type="entry name" value="Snake toxin-like"/>
    <property type="match status" value="1"/>
</dbReference>
<evidence type="ECO:0000256" key="2">
    <source>
        <dbReference type="ARBA" id="ARBA00022729"/>
    </source>
</evidence>
<dbReference type="RefSeq" id="XP_035698697.1">
    <property type="nucleotide sequence ID" value="XM_035842804.1"/>
</dbReference>
<accession>A0A9J7MCF1</accession>
<dbReference type="InterPro" id="IPR000472">
    <property type="entry name" value="Activin_recp"/>
</dbReference>
<dbReference type="AlphaFoldDB" id="A0A9J7MCF1"/>
<sequence>MKLLVVAVFLSLAAYAASQNMINCFDCKTGTFDGAIGAITGNNPCLTDANNPNSTVQQITCPVTSQCFTKLETFLGFAHAIERGCWSDDDDTCAEEVDADCAGTSGTGTCLQCCNTDRCNANFAQRTGVLNGVTGVHQFSLLALVPVALAMFF</sequence>
<evidence type="ECO:0000313" key="6">
    <source>
        <dbReference type="Proteomes" id="UP000001554"/>
    </source>
</evidence>
<dbReference type="GeneID" id="118431562"/>
<keyword evidence="3" id="KW-0472">Membrane</keyword>
<dbReference type="InterPro" id="IPR045860">
    <property type="entry name" value="Snake_toxin-like_sf"/>
</dbReference>
<evidence type="ECO:0000313" key="7">
    <source>
        <dbReference type="RefSeq" id="XP_035698697.1"/>
    </source>
</evidence>
<dbReference type="KEGG" id="bfo:118431562"/>
<organism evidence="6 7">
    <name type="scientific">Branchiostoma floridae</name>
    <name type="common">Florida lancelet</name>
    <name type="synonym">Amphioxus</name>
    <dbReference type="NCBI Taxonomy" id="7739"/>
    <lineage>
        <taxon>Eukaryota</taxon>
        <taxon>Metazoa</taxon>
        <taxon>Chordata</taxon>
        <taxon>Cephalochordata</taxon>
        <taxon>Leptocardii</taxon>
        <taxon>Amphioxiformes</taxon>
        <taxon>Branchiostomatidae</taxon>
        <taxon>Branchiostoma</taxon>
    </lineage>
</organism>
<dbReference type="Proteomes" id="UP000001554">
    <property type="component" value="Chromosome 15"/>
</dbReference>
<evidence type="ECO:0000256" key="1">
    <source>
        <dbReference type="ARBA" id="ARBA00004370"/>
    </source>
</evidence>
<evidence type="ECO:0000259" key="5">
    <source>
        <dbReference type="Pfam" id="PF01064"/>
    </source>
</evidence>
<protein>
    <submittedName>
        <fullName evidence="7">Uncharacterized protein LOC118431562</fullName>
    </submittedName>
</protein>